<keyword evidence="1" id="KW-0812">Transmembrane</keyword>
<protein>
    <submittedName>
        <fullName evidence="2">Uncharacterized protein</fullName>
    </submittedName>
</protein>
<keyword evidence="1" id="KW-1133">Transmembrane helix</keyword>
<feature type="transmembrane region" description="Helical" evidence="1">
    <location>
        <begin position="27"/>
        <end position="46"/>
    </location>
</feature>
<proteinExistence type="predicted"/>
<accession>A0A0A9I0T7</accession>
<dbReference type="AlphaFoldDB" id="A0A0A9I0T7"/>
<name>A0A0A9I0T7_ARUDO</name>
<sequence length="76" mass="8973">MLIIREKYGSLLVYSGPPYKQVKATSAFAFHVTAIIQYYTGCSFLFPSKRKICDHKQQTFVYYQFTRNIQYNNKAF</sequence>
<dbReference type="EMBL" id="GBRH01159098">
    <property type="protein sequence ID" value="JAE38798.1"/>
    <property type="molecule type" value="Transcribed_RNA"/>
</dbReference>
<evidence type="ECO:0000313" key="2">
    <source>
        <dbReference type="EMBL" id="JAE38798.1"/>
    </source>
</evidence>
<organism evidence="2">
    <name type="scientific">Arundo donax</name>
    <name type="common">Giant reed</name>
    <name type="synonym">Donax arundinaceus</name>
    <dbReference type="NCBI Taxonomy" id="35708"/>
    <lineage>
        <taxon>Eukaryota</taxon>
        <taxon>Viridiplantae</taxon>
        <taxon>Streptophyta</taxon>
        <taxon>Embryophyta</taxon>
        <taxon>Tracheophyta</taxon>
        <taxon>Spermatophyta</taxon>
        <taxon>Magnoliopsida</taxon>
        <taxon>Liliopsida</taxon>
        <taxon>Poales</taxon>
        <taxon>Poaceae</taxon>
        <taxon>PACMAD clade</taxon>
        <taxon>Arundinoideae</taxon>
        <taxon>Arundineae</taxon>
        <taxon>Arundo</taxon>
    </lineage>
</organism>
<keyword evidence="1" id="KW-0472">Membrane</keyword>
<evidence type="ECO:0000256" key="1">
    <source>
        <dbReference type="SAM" id="Phobius"/>
    </source>
</evidence>
<reference evidence="2" key="2">
    <citation type="journal article" date="2015" name="Data Brief">
        <title>Shoot transcriptome of the giant reed, Arundo donax.</title>
        <authorList>
            <person name="Barrero R.A."/>
            <person name="Guerrero F.D."/>
            <person name="Moolhuijzen P."/>
            <person name="Goolsby J.A."/>
            <person name="Tidwell J."/>
            <person name="Bellgard S.E."/>
            <person name="Bellgard M.I."/>
        </authorList>
    </citation>
    <scope>NUCLEOTIDE SEQUENCE</scope>
    <source>
        <tissue evidence="2">Shoot tissue taken approximately 20 cm above the soil surface</tissue>
    </source>
</reference>
<reference evidence="2" key="1">
    <citation type="submission" date="2014-09" db="EMBL/GenBank/DDBJ databases">
        <authorList>
            <person name="Magalhaes I.L.F."/>
            <person name="Oliveira U."/>
            <person name="Santos F.R."/>
            <person name="Vidigal T.H.D.A."/>
            <person name="Brescovit A.D."/>
            <person name="Santos A.J."/>
        </authorList>
    </citation>
    <scope>NUCLEOTIDE SEQUENCE</scope>
    <source>
        <tissue evidence="2">Shoot tissue taken approximately 20 cm above the soil surface</tissue>
    </source>
</reference>